<name>A0AAD7YXP0_MYTSE</name>
<reference evidence="3" key="1">
    <citation type="submission" date="2023-03" db="EMBL/GenBank/DDBJ databases">
        <title>Chromosome-level genomes of two armyworms, Mythimna separata and Mythimna loreyi, provide insights into the biosynthesis and reception of sex pheromones.</title>
        <authorList>
            <person name="Zhao H."/>
        </authorList>
    </citation>
    <scope>NUCLEOTIDE SEQUENCE</scope>
    <source>
        <strain evidence="3">BeijingLab</strain>
        <tissue evidence="3">Pupa</tissue>
    </source>
</reference>
<dbReference type="AlphaFoldDB" id="A0AAD7YXP0"/>
<keyword evidence="4" id="KW-1185">Reference proteome</keyword>
<feature type="coiled-coil region" evidence="1">
    <location>
        <begin position="2"/>
        <end position="78"/>
    </location>
</feature>
<dbReference type="SUPFAM" id="SSF57997">
    <property type="entry name" value="Tropomyosin"/>
    <property type="match status" value="1"/>
</dbReference>
<gene>
    <name evidence="3" type="ORF">PYW07_014973</name>
</gene>
<organism evidence="3 4">
    <name type="scientific">Mythimna separata</name>
    <name type="common">Oriental armyworm</name>
    <name type="synonym">Pseudaletia separata</name>
    <dbReference type="NCBI Taxonomy" id="271217"/>
    <lineage>
        <taxon>Eukaryota</taxon>
        <taxon>Metazoa</taxon>
        <taxon>Ecdysozoa</taxon>
        <taxon>Arthropoda</taxon>
        <taxon>Hexapoda</taxon>
        <taxon>Insecta</taxon>
        <taxon>Pterygota</taxon>
        <taxon>Neoptera</taxon>
        <taxon>Endopterygota</taxon>
        <taxon>Lepidoptera</taxon>
        <taxon>Glossata</taxon>
        <taxon>Ditrysia</taxon>
        <taxon>Noctuoidea</taxon>
        <taxon>Noctuidae</taxon>
        <taxon>Noctuinae</taxon>
        <taxon>Hadenini</taxon>
        <taxon>Mythimna</taxon>
    </lineage>
</organism>
<evidence type="ECO:0000256" key="1">
    <source>
        <dbReference type="SAM" id="Coils"/>
    </source>
</evidence>
<dbReference type="EMBL" id="JARGEI010000004">
    <property type="protein sequence ID" value="KAJ8732374.1"/>
    <property type="molecule type" value="Genomic_DNA"/>
</dbReference>
<dbReference type="InterPro" id="IPR057251">
    <property type="entry name" value="FP_C"/>
</dbReference>
<evidence type="ECO:0000259" key="2">
    <source>
        <dbReference type="Pfam" id="PF25298"/>
    </source>
</evidence>
<protein>
    <recommendedName>
        <fullName evidence="2">FP protein C-terminal domain-containing protein</fullName>
    </recommendedName>
</protein>
<evidence type="ECO:0000313" key="4">
    <source>
        <dbReference type="Proteomes" id="UP001231518"/>
    </source>
</evidence>
<dbReference type="Gene3D" id="1.20.5.340">
    <property type="match status" value="1"/>
</dbReference>
<comment type="caution">
    <text evidence="3">The sequence shown here is derived from an EMBL/GenBank/DDBJ whole genome shotgun (WGS) entry which is preliminary data.</text>
</comment>
<dbReference type="Pfam" id="PF25298">
    <property type="entry name" value="Baculo_FP_2nd"/>
    <property type="match status" value="1"/>
</dbReference>
<dbReference type="Proteomes" id="UP001231518">
    <property type="component" value="Chromosome 6"/>
</dbReference>
<keyword evidence="1" id="KW-0175">Coiled coil</keyword>
<evidence type="ECO:0000313" key="3">
    <source>
        <dbReference type="EMBL" id="KAJ8732374.1"/>
    </source>
</evidence>
<sequence length="244" mass="28010">MVNVQNARMDKLENHLMELKTSTSKIEASNTDIDKSMTFLSDQLTSIETKITGLEKERNSMSIKLTALEEKVESLDRSIVKTCVELRNIPKQSKETKKMLYTSLLKLSNYIEMDLQSSDIREVLRQPSKKDSTTSSLTVEFTNTLLKSEFLTAIKEYNRRNPNNKINSSHLGYEKPTTPIYVAEQLTAYSKRLFYLARTYAKANEYSYCWTSEGRILLKKNPESPSIVIRSEQQLNSLSTPKVI</sequence>
<proteinExistence type="predicted"/>
<feature type="domain" description="FP protein C-terminal" evidence="2">
    <location>
        <begin position="187"/>
        <end position="238"/>
    </location>
</feature>
<accession>A0AAD7YXP0</accession>